<evidence type="ECO:0000313" key="8">
    <source>
        <dbReference type="Proteomes" id="UP001246690"/>
    </source>
</evidence>
<keyword evidence="4 5" id="KW-0472">Membrane</keyword>
<reference evidence="7 8" key="1">
    <citation type="submission" date="2023-09" db="EMBL/GenBank/DDBJ databases">
        <title>Buttiauxella selenatireducens sp. nov., isolated from the rhizosphere of Cardamine hupingshanesis.</title>
        <authorList>
            <person name="Zhang S."/>
            <person name="Xu Z."/>
            <person name="Wang H."/>
            <person name="Guo Y."/>
        </authorList>
    </citation>
    <scope>NUCLEOTIDE SEQUENCE [LARGE SCALE GENOMIC DNA]</scope>
    <source>
        <strain evidence="7 8">R73</strain>
    </source>
</reference>
<evidence type="ECO:0000256" key="3">
    <source>
        <dbReference type="ARBA" id="ARBA00022989"/>
    </source>
</evidence>
<sequence>MAEENEKSFPDYRFTLANERTFLAWIRTALAFMASAVGIDQLTTHLAPTLYRLALVVLLGVTSAGLSFYAYRRWAVNETAMRHAAELPFPRILIWISSGLFVTVLLTLVLMVVV</sequence>
<evidence type="ECO:0000313" key="7">
    <source>
        <dbReference type="EMBL" id="WMY76733.1"/>
    </source>
</evidence>
<keyword evidence="8" id="KW-1185">Reference proteome</keyword>
<protein>
    <submittedName>
        <fullName evidence="7">DUF202 domain-containing protein</fullName>
    </submittedName>
</protein>
<dbReference type="Pfam" id="PF02656">
    <property type="entry name" value="DUF202"/>
    <property type="match status" value="1"/>
</dbReference>
<keyword evidence="2 5" id="KW-0812">Transmembrane</keyword>
<evidence type="ECO:0000259" key="6">
    <source>
        <dbReference type="Pfam" id="PF02656"/>
    </source>
</evidence>
<keyword evidence="3 5" id="KW-1133">Transmembrane helix</keyword>
<feature type="transmembrane region" description="Helical" evidence="5">
    <location>
        <begin position="21"/>
        <end position="39"/>
    </location>
</feature>
<proteinExistence type="predicted"/>
<evidence type="ECO:0000256" key="2">
    <source>
        <dbReference type="ARBA" id="ARBA00022692"/>
    </source>
</evidence>
<feature type="domain" description="DUF202" evidence="6">
    <location>
        <begin position="13"/>
        <end position="78"/>
    </location>
</feature>
<gene>
    <name evidence="7" type="ORF">RHD99_13665</name>
</gene>
<evidence type="ECO:0000256" key="1">
    <source>
        <dbReference type="ARBA" id="ARBA00004127"/>
    </source>
</evidence>
<evidence type="ECO:0000256" key="4">
    <source>
        <dbReference type="ARBA" id="ARBA00023136"/>
    </source>
</evidence>
<dbReference type="Proteomes" id="UP001246690">
    <property type="component" value="Chromosome"/>
</dbReference>
<accession>A0ABY9SIA5</accession>
<name>A0ABY9SIA5_9ENTR</name>
<comment type="subcellular location">
    <subcellularLocation>
        <location evidence="1">Endomembrane system</location>
        <topology evidence="1">Multi-pass membrane protein</topology>
    </subcellularLocation>
</comment>
<evidence type="ECO:0000256" key="5">
    <source>
        <dbReference type="SAM" id="Phobius"/>
    </source>
</evidence>
<dbReference type="InterPro" id="IPR003807">
    <property type="entry name" value="DUF202"/>
</dbReference>
<organism evidence="7 8">
    <name type="scientific">Buttiauxella selenatireducens</name>
    <dbReference type="NCBI Taxonomy" id="3073902"/>
    <lineage>
        <taxon>Bacteria</taxon>
        <taxon>Pseudomonadati</taxon>
        <taxon>Pseudomonadota</taxon>
        <taxon>Gammaproteobacteria</taxon>
        <taxon>Enterobacterales</taxon>
        <taxon>Enterobacteriaceae</taxon>
        <taxon>Buttiauxella</taxon>
    </lineage>
</organism>
<dbReference type="RefSeq" id="WP_309879159.1">
    <property type="nucleotide sequence ID" value="NZ_CP133838.1"/>
</dbReference>
<feature type="transmembrane region" description="Helical" evidence="5">
    <location>
        <begin position="51"/>
        <end position="71"/>
    </location>
</feature>
<dbReference type="EMBL" id="CP133838">
    <property type="protein sequence ID" value="WMY76733.1"/>
    <property type="molecule type" value="Genomic_DNA"/>
</dbReference>
<feature type="transmembrane region" description="Helical" evidence="5">
    <location>
        <begin position="92"/>
        <end position="113"/>
    </location>
</feature>